<name>A0ABN7ALG9_9HEMI</name>
<organism evidence="14 15">
    <name type="scientific">Nesidiocoris tenuis</name>
    <dbReference type="NCBI Taxonomy" id="355587"/>
    <lineage>
        <taxon>Eukaryota</taxon>
        <taxon>Metazoa</taxon>
        <taxon>Ecdysozoa</taxon>
        <taxon>Arthropoda</taxon>
        <taxon>Hexapoda</taxon>
        <taxon>Insecta</taxon>
        <taxon>Pterygota</taxon>
        <taxon>Neoptera</taxon>
        <taxon>Paraneoptera</taxon>
        <taxon>Hemiptera</taxon>
        <taxon>Heteroptera</taxon>
        <taxon>Panheteroptera</taxon>
        <taxon>Cimicomorpha</taxon>
        <taxon>Miridae</taxon>
        <taxon>Dicyphina</taxon>
        <taxon>Nesidiocoris</taxon>
    </lineage>
</organism>
<evidence type="ECO:0000256" key="1">
    <source>
        <dbReference type="ARBA" id="ARBA00004651"/>
    </source>
</evidence>
<accession>A0ABN7ALG9</accession>
<evidence type="ECO:0000256" key="4">
    <source>
        <dbReference type="ARBA" id="ARBA00022606"/>
    </source>
</evidence>
<sequence length="505" mass="56327">MAAPLRLGVSGAFLFLFGAIFGFWGFNKFLNSQIAQTVQLRKGNEMRDNWAKFPISLEFRVYLFNLTNADEVAAGGKPKVQQVGPYFFDEWKEKGRLEDDASEDTVSFNMKATWYFQKSRSEGLTGDEMITIPHPVIFSMVMTVEREKPGALPMLAKALPALFNNLSTPFITARAMDILFDGIPINCSSKEFGPKAVCTMIAANPKGLIKASPELYLFSFFGPKNGTLDEERFTVKRGINDPKEVGSVVKFNDKTELTTWPTPECNALSGTDSTIFPPFIEDNEDIISFSADLCRSLPAKFRYKINYKGIPGNHYTADLGDMSANEDEKCYCPTPDTCLKKGAFDITKCAGAPIILTLPHYYLADPSYLDGVEGLHPEEEKHRIFMNFEPITGTPLGARKRLQFNIKSHPVKKISMMKNLPEGMIPIMWIEEGLELGQEFIDILEANLFRTMKIVGVSKWLLMLMGLGLLGGGAFLHYKRTQGVPSEKSVSPDPSTKVESLSAKY</sequence>
<evidence type="ECO:0000256" key="10">
    <source>
        <dbReference type="ARBA" id="ARBA00023170"/>
    </source>
</evidence>
<keyword evidence="6" id="KW-0552">Olfaction</keyword>
<evidence type="ECO:0000256" key="2">
    <source>
        <dbReference type="ARBA" id="ARBA00010532"/>
    </source>
</evidence>
<evidence type="ECO:0000256" key="3">
    <source>
        <dbReference type="ARBA" id="ARBA00022475"/>
    </source>
</evidence>
<comment type="subcellular location">
    <subcellularLocation>
        <location evidence="1">Cell membrane</location>
        <topology evidence="1">Multi-pass membrane protein</topology>
    </subcellularLocation>
</comment>
<dbReference type="PANTHER" id="PTHR11923">
    <property type="entry name" value="SCAVENGER RECEPTOR CLASS B TYPE-1 SR-B1"/>
    <property type="match status" value="1"/>
</dbReference>
<feature type="region of interest" description="Disordered" evidence="12">
    <location>
        <begin position="484"/>
        <end position="505"/>
    </location>
</feature>
<comment type="similarity">
    <text evidence="2">Belongs to the CD36 family.</text>
</comment>
<dbReference type="EMBL" id="AP028912">
    <property type="protein sequence ID" value="BES93073.1"/>
    <property type="molecule type" value="Genomic_DNA"/>
</dbReference>
<evidence type="ECO:0000313" key="14">
    <source>
        <dbReference type="EMBL" id="BES93073.1"/>
    </source>
</evidence>
<evidence type="ECO:0000256" key="12">
    <source>
        <dbReference type="SAM" id="MobiDB-lite"/>
    </source>
</evidence>
<keyword evidence="5 13" id="KW-0812">Transmembrane</keyword>
<evidence type="ECO:0000256" key="11">
    <source>
        <dbReference type="ARBA" id="ARBA00023180"/>
    </source>
</evidence>
<keyword evidence="8 13" id="KW-0472">Membrane</keyword>
<dbReference type="PANTHER" id="PTHR11923:SF69">
    <property type="entry name" value="SENSORY NEURON MEMBRANE PROTEIN 1"/>
    <property type="match status" value="1"/>
</dbReference>
<protein>
    <submittedName>
        <fullName evidence="14">Sensory neuron membrane protein 1</fullName>
    </submittedName>
</protein>
<feature type="transmembrane region" description="Helical" evidence="13">
    <location>
        <begin position="7"/>
        <end position="26"/>
    </location>
</feature>
<evidence type="ECO:0000256" key="8">
    <source>
        <dbReference type="ARBA" id="ARBA00023136"/>
    </source>
</evidence>
<keyword evidence="10" id="KW-0675">Receptor</keyword>
<dbReference type="Pfam" id="PF01130">
    <property type="entry name" value="CD36"/>
    <property type="match status" value="1"/>
</dbReference>
<dbReference type="Proteomes" id="UP001307889">
    <property type="component" value="Chromosome 4"/>
</dbReference>
<proteinExistence type="inferred from homology"/>
<dbReference type="PRINTS" id="PR01609">
    <property type="entry name" value="CD36FAMILY"/>
</dbReference>
<evidence type="ECO:0000256" key="9">
    <source>
        <dbReference type="ARBA" id="ARBA00023157"/>
    </source>
</evidence>
<evidence type="ECO:0000256" key="6">
    <source>
        <dbReference type="ARBA" id="ARBA00022725"/>
    </source>
</evidence>
<keyword evidence="15" id="KW-1185">Reference proteome</keyword>
<gene>
    <name evidence="14" type="ORF">NTJ_05882</name>
</gene>
<keyword evidence="11" id="KW-0325">Glycoprotein</keyword>
<evidence type="ECO:0000256" key="7">
    <source>
        <dbReference type="ARBA" id="ARBA00022989"/>
    </source>
</evidence>
<dbReference type="InterPro" id="IPR002159">
    <property type="entry name" value="CD36_fam"/>
</dbReference>
<keyword evidence="3" id="KW-1003">Cell membrane</keyword>
<keyword evidence="9" id="KW-1015">Disulfide bond</keyword>
<keyword evidence="4" id="KW-0716">Sensory transduction</keyword>
<evidence type="ECO:0000313" key="15">
    <source>
        <dbReference type="Proteomes" id="UP001307889"/>
    </source>
</evidence>
<evidence type="ECO:0000256" key="13">
    <source>
        <dbReference type="SAM" id="Phobius"/>
    </source>
</evidence>
<feature type="transmembrane region" description="Helical" evidence="13">
    <location>
        <begin position="460"/>
        <end position="478"/>
    </location>
</feature>
<keyword evidence="7 13" id="KW-1133">Transmembrane helix</keyword>
<reference evidence="14 15" key="1">
    <citation type="submission" date="2023-09" db="EMBL/GenBank/DDBJ databases">
        <title>Nesidiocoris tenuis whole genome shotgun sequence.</title>
        <authorList>
            <person name="Shibata T."/>
            <person name="Shimoda M."/>
            <person name="Kobayashi T."/>
            <person name="Uehara T."/>
        </authorList>
    </citation>
    <scope>NUCLEOTIDE SEQUENCE [LARGE SCALE GENOMIC DNA]</scope>
    <source>
        <strain evidence="14 15">Japan</strain>
    </source>
</reference>
<feature type="compositionally biased region" description="Polar residues" evidence="12">
    <location>
        <begin position="488"/>
        <end position="499"/>
    </location>
</feature>
<evidence type="ECO:0000256" key="5">
    <source>
        <dbReference type="ARBA" id="ARBA00022692"/>
    </source>
</evidence>